<dbReference type="Proteomes" id="UP001172082">
    <property type="component" value="Unassembled WGS sequence"/>
</dbReference>
<proteinExistence type="predicted"/>
<accession>A0ABT8KSA2</accession>
<dbReference type="EMBL" id="JAUJEA010000008">
    <property type="protein sequence ID" value="MDN5203647.1"/>
    <property type="molecule type" value="Genomic_DNA"/>
</dbReference>
<dbReference type="InterPro" id="IPR008969">
    <property type="entry name" value="CarboxyPept-like_regulatory"/>
</dbReference>
<organism evidence="1 2">
    <name type="scientific">Splendidivirga corallicola</name>
    <dbReference type="NCBI Taxonomy" id="3051826"/>
    <lineage>
        <taxon>Bacteria</taxon>
        <taxon>Pseudomonadati</taxon>
        <taxon>Bacteroidota</taxon>
        <taxon>Cytophagia</taxon>
        <taxon>Cytophagales</taxon>
        <taxon>Splendidivirgaceae</taxon>
        <taxon>Splendidivirga</taxon>
    </lineage>
</organism>
<dbReference type="Pfam" id="PF13715">
    <property type="entry name" value="CarbopepD_reg_2"/>
    <property type="match status" value="1"/>
</dbReference>
<name>A0ABT8KSA2_9BACT</name>
<reference evidence="1" key="1">
    <citation type="submission" date="2023-06" db="EMBL/GenBank/DDBJ databases">
        <title>Genomic of Parafulvivirga corallium.</title>
        <authorList>
            <person name="Wang G."/>
        </authorList>
    </citation>
    <scope>NUCLEOTIDE SEQUENCE</scope>
    <source>
        <strain evidence="1">BMA10</strain>
    </source>
</reference>
<evidence type="ECO:0000313" key="1">
    <source>
        <dbReference type="EMBL" id="MDN5203647.1"/>
    </source>
</evidence>
<dbReference type="SUPFAM" id="SSF49464">
    <property type="entry name" value="Carboxypeptidase regulatory domain-like"/>
    <property type="match status" value="1"/>
</dbReference>
<protein>
    <submittedName>
        <fullName evidence="1">Carboxypeptidase-like regulatory domain-containing protein</fullName>
    </submittedName>
</protein>
<dbReference type="RefSeq" id="WP_346753670.1">
    <property type="nucleotide sequence ID" value="NZ_JAUJEA010000008.1"/>
</dbReference>
<comment type="caution">
    <text evidence="1">The sequence shown here is derived from an EMBL/GenBank/DDBJ whole genome shotgun (WGS) entry which is preliminary data.</text>
</comment>
<sequence length="424" mass="49414">MRISRIPVIFFILLVPIFSFSQSPVQLEGKIIDGSNGKPLLYANVSLLKKSIGTNSDLQGYFKLTLNQLLESDSLVISFVGFNTKKINIISFLEQSNPNIELHPTSLKLSEIVIKPKQLNLKKLMAAVANRFRETNRKEPHIAQSHYHEWAKHNNRYIMFTESIGYSIYMGDALDVSPLAKHKFFYENVRKSDRKETWLKYANPYNDLPLGGSNTLNAYRRFELNGPLSIKNNHKFRYHLDSSYVWQNQWVHCIKFSKGEEKGEIQIVENDFSIKRVHLTTRHLWSIHLKKQVKGKLAIEFNYFDNQPFVSSVEIQYNIAGIAYSNKLTVLSQKFDSFQLTQSDWGAINGNDQEPFINYEPILWEKYLVPEIKGYTNIHHDLSHEERNLDEQFLFNSKKYHTSKNASSQIEQANHFIDKLKELF</sequence>
<evidence type="ECO:0000313" key="2">
    <source>
        <dbReference type="Proteomes" id="UP001172082"/>
    </source>
</evidence>
<keyword evidence="2" id="KW-1185">Reference proteome</keyword>
<gene>
    <name evidence="1" type="ORF">QQ008_19820</name>
</gene>